<keyword evidence="4 10" id="KW-0132">Cell division</keyword>
<dbReference type="HAMAP" id="MF_01808">
    <property type="entry name" value="Recomb_XerC_XerD"/>
    <property type="match status" value="1"/>
</dbReference>
<evidence type="ECO:0000256" key="5">
    <source>
        <dbReference type="ARBA" id="ARBA00022829"/>
    </source>
</evidence>
<comment type="function">
    <text evidence="10">Site-specific tyrosine recombinase, which acts by catalyzing the cutting and rejoining of the recombining DNA molecules. The XerC-XerD complex is essential to convert dimers of the bacterial chromosome into monomers to permit their segregation at cell division. It also contributes to the segregational stability of plasmids.</text>
</comment>
<dbReference type="SUPFAM" id="SSF47823">
    <property type="entry name" value="lambda integrase-like, N-terminal domain"/>
    <property type="match status" value="1"/>
</dbReference>
<feature type="domain" description="Tyr recombinase" evidence="11">
    <location>
        <begin position="136"/>
        <end position="320"/>
    </location>
</feature>
<feature type="active site" evidence="10">
    <location>
        <position position="176"/>
    </location>
</feature>
<dbReference type="InterPro" id="IPR050090">
    <property type="entry name" value="Tyrosine_recombinase_XerCD"/>
</dbReference>
<proteinExistence type="inferred from homology"/>
<evidence type="ECO:0000259" key="11">
    <source>
        <dbReference type="PROSITE" id="PS51898"/>
    </source>
</evidence>
<evidence type="ECO:0000256" key="1">
    <source>
        <dbReference type="ARBA" id="ARBA00004496"/>
    </source>
</evidence>
<evidence type="ECO:0000256" key="8">
    <source>
        <dbReference type="ARBA" id="ARBA00023172"/>
    </source>
</evidence>
<comment type="subcellular location">
    <subcellularLocation>
        <location evidence="1 10">Cytoplasm</location>
    </subcellularLocation>
</comment>
<dbReference type="InterPro" id="IPR044068">
    <property type="entry name" value="CB"/>
</dbReference>
<protein>
    <recommendedName>
        <fullName evidence="10">Tyrosine recombinase XerC</fullName>
    </recommendedName>
</protein>
<evidence type="ECO:0000256" key="2">
    <source>
        <dbReference type="ARBA" id="ARBA00010450"/>
    </source>
</evidence>
<dbReference type="InterPro" id="IPR023009">
    <property type="entry name" value="Tyrosine_recombinase_XerC/XerD"/>
</dbReference>
<dbReference type="SUPFAM" id="SSF56349">
    <property type="entry name" value="DNA breaking-rejoining enzymes"/>
    <property type="match status" value="1"/>
</dbReference>
<dbReference type="PANTHER" id="PTHR30349">
    <property type="entry name" value="PHAGE INTEGRASE-RELATED"/>
    <property type="match status" value="1"/>
</dbReference>
<comment type="caution">
    <text evidence="13">The sequence shown here is derived from an EMBL/GenBank/DDBJ whole genome shotgun (WGS) entry which is preliminary data.</text>
</comment>
<dbReference type="InterPro" id="IPR002104">
    <property type="entry name" value="Integrase_catalytic"/>
</dbReference>
<keyword evidence="5 10" id="KW-0159">Chromosome partition</keyword>
<keyword evidence="14" id="KW-1185">Reference proteome</keyword>
<feature type="active site" evidence="10">
    <location>
        <position position="275"/>
    </location>
</feature>
<dbReference type="PANTHER" id="PTHR30349:SF81">
    <property type="entry name" value="TYROSINE RECOMBINASE XERC"/>
    <property type="match status" value="1"/>
</dbReference>
<gene>
    <name evidence="13" type="primary">xerD_1</name>
    <name evidence="10" type="synonym">xerC</name>
    <name evidence="13" type="ORF">PACILC2_52940</name>
</gene>
<evidence type="ECO:0000259" key="12">
    <source>
        <dbReference type="PROSITE" id="PS51900"/>
    </source>
</evidence>
<dbReference type="CDD" id="cd00798">
    <property type="entry name" value="INT_XerDC_C"/>
    <property type="match status" value="1"/>
</dbReference>
<comment type="similarity">
    <text evidence="2">Belongs to the 'phage' integrase family. XerD subfamily.</text>
</comment>
<reference evidence="13 14" key="1">
    <citation type="submission" date="2021-04" db="EMBL/GenBank/DDBJ databases">
        <title>Draft genome sequence of Paenibacillus cisolokensis, LC2-13A.</title>
        <authorList>
            <person name="Uke A."/>
            <person name="Chhe C."/>
            <person name="Baramee S."/>
            <person name="Kosugi A."/>
        </authorList>
    </citation>
    <scope>NUCLEOTIDE SEQUENCE [LARGE SCALE GENOMIC DNA]</scope>
    <source>
        <strain evidence="13 14">LC2-13A</strain>
    </source>
</reference>
<keyword evidence="8 10" id="KW-0233">DNA recombination</keyword>
<comment type="caution">
    <text evidence="10">Lacks conserved residue(s) required for the propagation of feature annotation.</text>
</comment>
<dbReference type="NCBIfam" id="TIGR02225">
    <property type="entry name" value="recomb_XerD"/>
    <property type="match status" value="1"/>
</dbReference>
<evidence type="ECO:0000256" key="10">
    <source>
        <dbReference type="HAMAP-Rule" id="MF_01808"/>
    </source>
</evidence>
<dbReference type="Gene3D" id="1.10.443.10">
    <property type="entry name" value="Intergrase catalytic core"/>
    <property type="match status" value="1"/>
</dbReference>
<dbReference type="InterPro" id="IPR011010">
    <property type="entry name" value="DNA_brk_join_enz"/>
</dbReference>
<dbReference type="PROSITE" id="PS51898">
    <property type="entry name" value="TYR_RECOMBINASE"/>
    <property type="match status" value="1"/>
</dbReference>
<keyword evidence="3 10" id="KW-0963">Cytoplasm</keyword>
<dbReference type="InterPro" id="IPR004107">
    <property type="entry name" value="Integrase_SAM-like_N"/>
</dbReference>
<evidence type="ECO:0000256" key="6">
    <source>
        <dbReference type="ARBA" id="ARBA00022908"/>
    </source>
</evidence>
<feature type="active site" evidence="10">
    <location>
        <position position="272"/>
    </location>
</feature>
<evidence type="ECO:0000256" key="7">
    <source>
        <dbReference type="ARBA" id="ARBA00023125"/>
    </source>
</evidence>
<evidence type="ECO:0000256" key="9">
    <source>
        <dbReference type="ARBA" id="ARBA00023306"/>
    </source>
</evidence>
<keyword evidence="7 10" id="KW-0238">DNA-binding</keyword>
<organism evidence="13 14">
    <name type="scientific">Paenibacillus cisolokensis</name>
    <dbReference type="NCBI Taxonomy" id="1658519"/>
    <lineage>
        <taxon>Bacteria</taxon>
        <taxon>Bacillati</taxon>
        <taxon>Bacillota</taxon>
        <taxon>Bacilli</taxon>
        <taxon>Bacillales</taxon>
        <taxon>Paenibacillaceae</taxon>
        <taxon>Paenibacillus</taxon>
    </lineage>
</organism>
<dbReference type="NCBIfam" id="NF001399">
    <property type="entry name" value="PRK00283.1"/>
    <property type="match status" value="1"/>
</dbReference>
<evidence type="ECO:0000313" key="14">
    <source>
        <dbReference type="Proteomes" id="UP000680304"/>
    </source>
</evidence>
<feature type="domain" description="Core-binding (CB)" evidence="12">
    <location>
        <begin position="29"/>
        <end position="115"/>
    </location>
</feature>
<sequence>MQAGNSVPAWNMSKGGINVSPTAIRPERKTYEDLFAIVYRFLSSERGLSQNTVQSYSRDVEDALSFLRENGIVQPEQVRRQHLSLYLAELRRQGRKGSTIARKTASIRSFFRYLSRSGVISRDPSAELETQKRERKLPDILTVAEIDKLLNAPPRHTVAGLRDRAMLELLYAAGLRVSELTELDLDSVQPALGVIRCTGRGGKERIVPLGQAAAAALDDYLRHARPALERPGGAEPALFLNPAGLRMSRQGFWKIVKKYARECGIASNITPHTLRHSFAAHLIAGGADLRSVQDLMGHTDLSATQPYAALFPARMKEIYDKAHPRARMDK</sequence>
<dbReference type="EMBL" id="BOVJ01000203">
    <property type="protein sequence ID" value="GIQ66726.1"/>
    <property type="molecule type" value="Genomic_DNA"/>
</dbReference>
<evidence type="ECO:0000256" key="3">
    <source>
        <dbReference type="ARBA" id="ARBA00022490"/>
    </source>
</evidence>
<evidence type="ECO:0000313" key="13">
    <source>
        <dbReference type="EMBL" id="GIQ66726.1"/>
    </source>
</evidence>
<dbReference type="InterPro" id="IPR011932">
    <property type="entry name" value="Recomb_XerD"/>
</dbReference>
<dbReference type="InterPro" id="IPR010998">
    <property type="entry name" value="Integrase_recombinase_N"/>
</dbReference>
<dbReference type="Pfam" id="PF02899">
    <property type="entry name" value="Phage_int_SAM_1"/>
    <property type="match status" value="1"/>
</dbReference>
<accession>A0ABQ4NEY2</accession>
<dbReference type="Pfam" id="PF00589">
    <property type="entry name" value="Phage_integrase"/>
    <property type="match status" value="1"/>
</dbReference>
<dbReference type="Gene3D" id="1.10.150.130">
    <property type="match status" value="1"/>
</dbReference>
<name>A0ABQ4NEY2_9BACL</name>
<comment type="subunit">
    <text evidence="10">Forms a cyclic heterotetrameric complex composed of two molecules of XerC and two molecules of XerD.</text>
</comment>
<dbReference type="Proteomes" id="UP000680304">
    <property type="component" value="Unassembled WGS sequence"/>
</dbReference>
<feature type="active site" description="O-(3'-phospho-DNA)-tyrosine intermediate" evidence="10">
    <location>
        <position position="307"/>
    </location>
</feature>
<comment type="similarity">
    <text evidence="10">Belongs to the 'phage' integrase family. XerC subfamily.</text>
</comment>
<evidence type="ECO:0000256" key="4">
    <source>
        <dbReference type="ARBA" id="ARBA00022618"/>
    </source>
</evidence>
<dbReference type="RefSeq" id="WP_244863807.1">
    <property type="nucleotide sequence ID" value="NZ_BOVJ01000203.1"/>
</dbReference>
<keyword evidence="9 10" id="KW-0131">Cell cycle</keyword>
<keyword evidence="6 10" id="KW-0229">DNA integration</keyword>
<dbReference type="InterPro" id="IPR013762">
    <property type="entry name" value="Integrase-like_cat_sf"/>
</dbReference>
<feature type="active site" evidence="10">
    <location>
        <position position="298"/>
    </location>
</feature>
<dbReference type="PROSITE" id="PS51900">
    <property type="entry name" value="CB"/>
    <property type="match status" value="1"/>
</dbReference>